<dbReference type="STRING" id="1174501.SAMN05216192_13420"/>
<feature type="region of interest" description="Disordered" evidence="5">
    <location>
        <begin position="291"/>
        <end position="332"/>
    </location>
</feature>
<feature type="compositionally biased region" description="Polar residues" evidence="5">
    <location>
        <begin position="295"/>
        <end position="304"/>
    </location>
</feature>
<organism evidence="8 9">
    <name type="scientific">Paenibacillus typhae</name>
    <dbReference type="NCBI Taxonomy" id="1174501"/>
    <lineage>
        <taxon>Bacteria</taxon>
        <taxon>Bacillati</taxon>
        <taxon>Bacillota</taxon>
        <taxon>Bacilli</taxon>
        <taxon>Bacillales</taxon>
        <taxon>Paenibacillaceae</taxon>
        <taxon>Paenibacillus</taxon>
    </lineage>
</organism>
<dbReference type="SMART" id="SM00060">
    <property type="entry name" value="FN3"/>
    <property type="match status" value="2"/>
</dbReference>
<keyword evidence="1" id="KW-0732">Signal</keyword>
<feature type="domain" description="SLH" evidence="7">
    <location>
        <begin position="618"/>
        <end position="681"/>
    </location>
</feature>
<feature type="domain" description="SLH" evidence="7">
    <location>
        <begin position="558"/>
        <end position="617"/>
    </location>
</feature>
<evidence type="ECO:0000259" key="7">
    <source>
        <dbReference type="PROSITE" id="PS51272"/>
    </source>
</evidence>
<dbReference type="PANTHER" id="PTHR43308">
    <property type="entry name" value="OUTER MEMBRANE PROTEIN ALPHA-RELATED"/>
    <property type="match status" value="1"/>
</dbReference>
<evidence type="ECO:0000313" key="8">
    <source>
        <dbReference type="EMBL" id="SDK18803.1"/>
    </source>
</evidence>
<dbReference type="InterPro" id="IPR001119">
    <property type="entry name" value="SLH_dom"/>
</dbReference>
<keyword evidence="4" id="KW-0624">Polysaccharide degradation</keyword>
<evidence type="ECO:0000259" key="6">
    <source>
        <dbReference type="PROSITE" id="PS50853"/>
    </source>
</evidence>
<dbReference type="Proteomes" id="UP000199050">
    <property type="component" value="Unassembled WGS sequence"/>
</dbReference>
<dbReference type="PANTHER" id="PTHR43308:SF5">
    <property type="entry name" value="S-LAYER PROTEIN _ PEPTIDOGLYCAN ENDO-BETA-N-ACETYLGLUCOSAMINIDASE"/>
    <property type="match status" value="1"/>
</dbReference>
<dbReference type="InterPro" id="IPR014756">
    <property type="entry name" value="Ig_E-set"/>
</dbReference>
<dbReference type="Pfam" id="PF03442">
    <property type="entry name" value="CBM_X2"/>
    <property type="match status" value="1"/>
</dbReference>
<keyword evidence="9" id="KW-1185">Reference proteome</keyword>
<dbReference type="Gene3D" id="2.60.40.10">
    <property type="entry name" value="Immunoglobulins"/>
    <property type="match status" value="3"/>
</dbReference>
<proteinExistence type="predicted"/>
<dbReference type="InterPro" id="IPR036116">
    <property type="entry name" value="FN3_sf"/>
</dbReference>
<dbReference type="Pfam" id="PF00041">
    <property type="entry name" value="fn3"/>
    <property type="match status" value="1"/>
</dbReference>
<sequence length="750" mass="79437">YLATLGTGAQVFTVEMSAGTNPTLTVTISDTTPQNSTVTPTTAVFDKYAQASGYADVTAMITPRGNTLSDVTLGGTSIGSTNYSYDSTSHVLTLKKEYLATLGTRAQVFTVEMSAGTNPTLTVTISDTTPRTAPNLTATAGNRMVVLSWDTVTGATYYNVYMSEIPGVFIDTALATVTEATYQVQNLNNGTAYYFLVKAGNTGGLNVQSNEVNATPATTPAAPTNLIAVAGNGSATITFNVPSNNGGSSVIGYEVYDANKNLVGTGNSSPITVSGLKNGTTYSFTVKARNAVGESESSAPSNAVTPREPINNDDGGSTPNQPAMPASQQPASTEVVVLVNGKVENAGTAATAEVNGQQVTTIIVDEGKLQKRLDEEGTGAVITIPVSTKSQVLIGELNGRMVKNMENQQAVVEIRTEKATYTLPAGQVNIDALSKQFGTNLNLQDIKVKIEIAEPQAATVRVVEAAANQGGFSLVVPPLNFRVTAGYGERTEEISNFNIYVKRTVAIPEGVDPNRITTGVVVEADGTVRHVPTKIVMIEGKYYAEINSLTNSTYTIVWHPLEFKDIEKHWAKDAVNNMGSRMVVTGTGDELFSPDRDITRAEFAAIIVRGLGLRLETSGGSFTDVKQADWYSSAIQTAYKYGLITGYEDGSFRPNDKITREQAMLIVSKAMKLTGLSEKIAEQSASHVLGEFSDAGNVANWSLNGVADSISAGIIAGRSANSLAPKAYITRAEVATMMQRLLQKSSLINE</sequence>
<dbReference type="SUPFAM" id="SSF49265">
    <property type="entry name" value="Fibronectin type III"/>
    <property type="match status" value="1"/>
</dbReference>
<dbReference type="PROSITE" id="PS51272">
    <property type="entry name" value="SLH"/>
    <property type="match status" value="3"/>
</dbReference>
<evidence type="ECO:0000313" key="9">
    <source>
        <dbReference type="Proteomes" id="UP000199050"/>
    </source>
</evidence>
<dbReference type="EMBL" id="FNDX01000034">
    <property type="protein sequence ID" value="SDK18803.1"/>
    <property type="molecule type" value="Genomic_DNA"/>
</dbReference>
<dbReference type="AlphaFoldDB" id="A0A1G8ZUT6"/>
<feature type="compositionally biased region" description="Polar residues" evidence="5">
    <location>
        <begin position="314"/>
        <end position="332"/>
    </location>
</feature>
<dbReference type="GO" id="GO:0030245">
    <property type="term" value="P:cellulose catabolic process"/>
    <property type="evidence" value="ECO:0007669"/>
    <property type="project" value="UniProtKB-KW"/>
</dbReference>
<dbReference type="RefSeq" id="WP_090717408.1">
    <property type="nucleotide sequence ID" value="NZ_FNDX01000034.1"/>
</dbReference>
<dbReference type="InterPro" id="IPR003961">
    <property type="entry name" value="FN3_dom"/>
</dbReference>
<feature type="non-terminal residue" evidence="8">
    <location>
        <position position="1"/>
    </location>
</feature>
<evidence type="ECO:0000256" key="5">
    <source>
        <dbReference type="SAM" id="MobiDB-lite"/>
    </source>
</evidence>
<feature type="domain" description="Fibronectin type-III" evidence="6">
    <location>
        <begin position="219"/>
        <end position="308"/>
    </location>
</feature>
<feature type="domain" description="SLH" evidence="7">
    <location>
        <begin position="689"/>
        <end position="750"/>
    </location>
</feature>
<accession>A0A1G8ZUT6</accession>
<evidence type="ECO:0000256" key="2">
    <source>
        <dbReference type="ARBA" id="ARBA00023001"/>
    </source>
</evidence>
<keyword evidence="3" id="KW-0119">Carbohydrate metabolism</keyword>
<gene>
    <name evidence="8" type="ORF">SAMN05216192_13420</name>
</gene>
<evidence type="ECO:0000256" key="3">
    <source>
        <dbReference type="ARBA" id="ARBA00023277"/>
    </source>
</evidence>
<name>A0A1G8ZUT6_9BACL</name>
<dbReference type="Pfam" id="PF00395">
    <property type="entry name" value="SLH"/>
    <property type="match status" value="3"/>
</dbReference>
<evidence type="ECO:0000256" key="1">
    <source>
        <dbReference type="ARBA" id="ARBA00022729"/>
    </source>
</evidence>
<dbReference type="CDD" id="cd00063">
    <property type="entry name" value="FN3"/>
    <property type="match status" value="1"/>
</dbReference>
<keyword evidence="2" id="KW-0136">Cellulose degradation</keyword>
<evidence type="ECO:0000256" key="4">
    <source>
        <dbReference type="ARBA" id="ARBA00023326"/>
    </source>
</evidence>
<dbReference type="InterPro" id="IPR005102">
    <property type="entry name" value="Carbo-bd_X2"/>
</dbReference>
<dbReference type="PROSITE" id="PS50853">
    <property type="entry name" value="FN3"/>
    <property type="match status" value="1"/>
</dbReference>
<dbReference type="SUPFAM" id="SSF81296">
    <property type="entry name" value="E set domains"/>
    <property type="match status" value="1"/>
</dbReference>
<protein>
    <submittedName>
        <fullName evidence="8">S-layer homology domain-containing protein</fullName>
    </submittedName>
</protein>
<dbReference type="InterPro" id="IPR013783">
    <property type="entry name" value="Ig-like_fold"/>
</dbReference>
<dbReference type="InterPro" id="IPR051465">
    <property type="entry name" value="Cell_Envelope_Struct_Comp"/>
</dbReference>
<reference evidence="9" key="1">
    <citation type="submission" date="2016-10" db="EMBL/GenBank/DDBJ databases">
        <authorList>
            <person name="Varghese N."/>
            <person name="Submissions S."/>
        </authorList>
    </citation>
    <scope>NUCLEOTIDE SEQUENCE [LARGE SCALE GENOMIC DNA]</scope>
    <source>
        <strain evidence="9">CGMCC 1.11012</strain>
    </source>
</reference>